<gene>
    <name evidence="1" type="ORF">ERS008472_02510</name>
</gene>
<evidence type="ECO:0000313" key="1">
    <source>
        <dbReference type="EMBL" id="CNH85716.1"/>
    </source>
</evidence>
<dbReference type="RefSeq" id="WP_050114609.1">
    <property type="nucleotide sequence ID" value="NZ_CABHXQ010000069.1"/>
</dbReference>
<dbReference type="Proteomes" id="UP000041882">
    <property type="component" value="Unassembled WGS sequence"/>
</dbReference>
<organism evidence="1 2">
    <name type="scientific">Yersinia thracica</name>
    <dbReference type="NCBI Taxonomy" id="2890319"/>
    <lineage>
        <taxon>Bacteria</taxon>
        <taxon>Pseudomonadati</taxon>
        <taxon>Pseudomonadota</taxon>
        <taxon>Gammaproteobacteria</taxon>
        <taxon>Enterobacterales</taxon>
        <taxon>Yersiniaceae</taxon>
        <taxon>Yersinia</taxon>
    </lineage>
</organism>
<dbReference type="EMBL" id="CQAW01000011">
    <property type="protein sequence ID" value="CNH85716.1"/>
    <property type="molecule type" value="Genomic_DNA"/>
</dbReference>
<proteinExistence type="predicted"/>
<keyword evidence="2" id="KW-1185">Reference proteome</keyword>
<sequence length="295" mass="32781">MKQNNLDTAIGYIKSNIGFSLAVQIEALIHGHESGINQDLSTSANWGCISLHLSQQGPLQYHALMALLTCQFVFNSGLWPSMSGTASVLTPKNRLPSNWKDLSLRFWKNKAEAQIRDGLRMFISTTNNQDNLANAAQRWRPSFPDTDDYLAATRQDFAGKRLTPTCYDAVMLWLFKSGLVSLPWLLKYRNANTESALTAAFGRGTVIWNGAFSPTNRLPMIPRGHIVHIFEHQLSWNGHWMVSLGNGLAAGVNNNNEDPPVPRDYCTQLNLNKQLLDFGGGTAVVIDPFLIPGRL</sequence>
<accession>A0A0T9PWV2</accession>
<evidence type="ECO:0000313" key="2">
    <source>
        <dbReference type="Proteomes" id="UP000041882"/>
    </source>
</evidence>
<dbReference type="AlphaFoldDB" id="A0A0T9PWV2"/>
<reference evidence="2" key="1">
    <citation type="submission" date="2015-03" db="EMBL/GenBank/DDBJ databases">
        <authorList>
            <consortium name="Pathogen Informatics"/>
            <person name="Murphy D."/>
        </authorList>
    </citation>
    <scope>NUCLEOTIDE SEQUENCE [LARGE SCALE GENOMIC DNA]</scope>
    <source>
        <strain evidence="2">IP6945</strain>
    </source>
</reference>
<name>A0A0T9PWV2_9GAMM</name>
<protein>
    <submittedName>
        <fullName evidence="1">Uncharacterized protein</fullName>
    </submittedName>
</protein>